<organism evidence="1 2">
    <name type="scientific">Caminicella sporogenes DSM 14501</name>
    <dbReference type="NCBI Taxonomy" id="1121266"/>
    <lineage>
        <taxon>Bacteria</taxon>
        <taxon>Bacillati</taxon>
        <taxon>Bacillota</taxon>
        <taxon>Clostridia</taxon>
        <taxon>Peptostreptococcales</taxon>
        <taxon>Caminicellaceae</taxon>
        <taxon>Caminicella</taxon>
    </lineage>
</organism>
<keyword evidence="2" id="KW-1185">Reference proteome</keyword>
<accession>A0A1M6PPS4</accession>
<dbReference type="STRING" id="1121266.SAMN02745883_01257"/>
<dbReference type="RefSeq" id="WP_072966667.1">
    <property type="nucleotide sequence ID" value="NZ_FRAJ01000009.1"/>
</dbReference>
<proteinExistence type="predicted"/>
<sequence>MQLLDLIENKYKVISVVGMAKNAGKTVTLNELIMEAVDRNIRLGITSIGRDGEKQDMVTYTEKPMIFVNKGTIIATAEETFKLSEAKLEVLETTDVRTSIGNVIIGKTLTDGHVQIAGPAINEDTKLISQKMISFGAELVIVDGAIDRLSSASPAVTEATILATGAVLSRDMDKVIEKSAHQVNLFNLDVVEDEQIRAIAEEYIKRVAVSIINDKYEVTTLDIKTALNCGSKIAGVLKEDSKYVVIKGSLVAKTLMDIVSRTKKYKNVTFIVKDSTKIFIDYNDWRYFERINVKVAVLEKINILAVTINPYSPGGYYFSQSDFLNKMRKILSPIPVIDVMISGGI</sequence>
<evidence type="ECO:0000313" key="2">
    <source>
        <dbReference type="Proteomes" id="UP000184082"/>
    </source>
</evidence>
<dbReference type="Proteomes" id="UP000184082">
    <property type="component" value="Unassembled WGS sequence"/>
</dbReference>
<protein>
    <submittedName>
        <fullName evidence="1">Uncharacterized protein</fullName>
    </submittedName>
</protein>
<name>A0A1M6PPS4_9FIRM</name>
<dbReference type="EMBL" id="FRAJ01000009">
    <property type="protein sequence ID" value="SHK09966.1"/>
    <property type="molecule type" value="Genomic_DNA"/>
</dbReference>
<gene>
    <name evidence="1" type="ORF">SAMN02745883_01257</name>
</gene>
<reference evidence="1 2" key="1">
    <citation type="submission" date="2016-11" db="EMBL/GenBank/DDBJ databases">
        <authorList>
            <person name="Jaros S."/>
            <person name="Januszkiewicz K."/>
            <person name="Wedrychowicz H."/>
        </authorList>
    </citation>
    <scope>NUCLEOTIDE SEQUENCE [LARGE SCALE GENOMIC DNA]</scope>
    <source>
        <strain evidence="1 2">DSM 14501</strain>
    </source>
</reference>
<evidence type="ECO:0000313" key="1">
    <source>
        <dbReference type="EMBL" id="SHK09966.1"/>
    </source>
</evidence>
<dbReference type="AlphaFoldDB" id="A0A1M6PPS4"/>